<dbReference type="RefSeq" id="WP_018388667.1">
    <property type="nucleotide sequence ID" value="NZ_FMTP01000003.1"/>
</dbReference>
<gene>
    <name evidence="1" type="ORF">SAMN05660859_2340</name>
</gene>
<dbReference type="STRING" id="177413.SAMN05660859_2340"/>
<dbReference type="AlphaFoldDB" id="A0A1G4SN22"/>
<evidence type="ECO:0000313" key="1">
    <source>
        <dbReference type="EMBL" id="SCW70468.1"/>
    </source>
</evidence>
<protein>
    <submittedName>
        <fullName evidence="1">Uncharacterized protein</fullName>
    </submittedName>
</protein>
<dbReference type="Proteomes" id="UP000198889">
    <property type="component" value="Unassembled WGS sequence"/>
</dbReference>
<reference evidence="2" key="1">
    <citation type="submission" date="2016-10" db="EMBL/GenBank/DDBJ databases">
        <authorList>
            <person name="Varghese N."/>
            <person name="Submissions S."/>
        </authorList>
    </citation>
    <scope>NUCLEOTIDE SEQUENCE [LARGE SCALE GENOMIC DNA]</scope>
    <source>
        <strain evidence="2">CGMCC 1.1761</strain>
    </source>
</reference>
<keyword evidence="2" id="KW-1185">Reference proteome</keyword>
<organism evidence="1 2">
    <name type="scientific">Ancylobacter rudongensis</name>
    <dbReference type="NCBI Taxonomy" id="177413"/>
    <lineage>
        <taxon>Bacteria</taxon>
        <taxon>Pseudomonadati</taxon>
        <taxon>Pseudomonadota</taxon>
        <taxon>Alphaproteobacteria</taxon>
        <taxon>Hyphomicrobiales</taxon>
        <taxon>Xanthobacteraceae</taxon>
        <taxon>Ancylobacter</taxon>
    </lineage>
</organism>
<accession>A0A1G4SN22</accession>
<evidence type="ECO:0000313" key="2">
    <source>
        <dbReference type="Proteomes" id="UP000198889"/>
    </source>
</evidence>
<proteinExistence type="predicted"/>
<sequence>MSQLPGTLDIDDKADQAHEDERHAALAYLDEAWNEAVYDGLDEDCLAQAALFTAIRSMVATYGEEAAAGFAERLAERIRAGEYTIPYNRQ</sequence>
<dbReference type="EMBL" id="FMTP01000003">
    <property type="protein sequence ID" value="SCW70468.1"/>
    <property type="molecule type" value="Genomic_DNA"/>
</dbReference>
<name>A0A1G4SN22_9HYPH</name>